<evidence type="ECO:0000256" key="2">
    <source>
        <dbReference type="ARBA" id="ARBA00011738"/>
    </source>
</evidence>
<feature type="domain" description="Trehalose synthase N-terminal" evidence="9">
    <location>
        <begin position="263"/>
        <end position="425"/>
    </location>
</feature>
<dbReference type="InterPro" id="IPR049438">
    <property type="entry name" value="TreT_GT1"/>
</dbReference>
<evidence type="ECO:0000259" key="8">
    <source>
        <dbReference type="Pfam" id="PF00534"/>
    </source>
</evidence>
<dbReference type="InterPro" id="IPR001296">
    <property type="entry name" value="Glyco_trans_1"/>
</dbReference>
<evidence type="ECO:0000313" key="11">
    <source>
        <dbReference type="Proteomes" id="UP000016935"/>
    </source>
</evidence>
<keyword evidence="11" id="KW-1185">Reference proteome</keyword>
<evidence type="ECO:0000256" key="1">
    <source>
        <dbReference type="ARBA" id="ARBA00009481"/>
    </source>
</evidence>
<protein>
    <submittedName>
        <fullName evidence="10">Glycosyltransferase family 4 protein</fullName>
    </submittedName>
</protein>
<feature type="region of interest" description="Disordered" evidence="7">
    <location>
        <begin position="94"/>
        <end position="116"/>
    </location>
</feature>
<evidence type="ECO:0000256" key="3">
    <source>
        <dbReference type="ARBA" id="ARBA00022526"/>
    </source>
</evidence>
<comment type="subunit">
    <text evidence="2">Homodimer.</text>
</comment>
<proteinExistence type="inferred from homology"/>
<evidence type="ECO:0000256" key="5">
    <source>
        <dbReference type="ARBA" id="ARBA00022679"/>
    </source>
</evidence>
<dbReference type="eggNOG" id="KOG0853">
    <property type="taxonomic scope" value="Eukaryota"/>
</dbReference>
<keyword evidence="6" id="KW-0119">Carbohydrate metabolism</keyword>
<feature type="domain" description="Glycosyl transferase family 1" evidence="8">
    <location>
        <begin position="477"/>
        <end position="657"/>
    </location>
</feature>
<dbReference type="PANTHER" id="PTHR47779">
    <property type="entry name" value="SYNTHASE (CCG-9), PUTATIVE (AFU_ORTHOLOGUE AFUA_3G12100)-RELATED"/>
    <property type="match status" value="1"/>
</dbReference>
<dbReference type="GO" id="GO:0006006">
    <property type="term" value="P:glucose metabolic process"/>
    <property type="evidence" value="ECO:0007669"/>
    <property type="project" value="UniProtKB-KW"/>
</dbReference>
<reference evidence="10 11" key="2">
    <citation type="journal article" date="2013" name="PLoS Genet.">
        <title>Comparative genome structure, secondary metabolite, and effector coding capacity across Cochliobolus pathogens.</title>
        <authorList>
            <person name="Condon B.J."/>
            <person name="Leng Y."/>
            <person name="Wu D."/>
            <person name="Bushley K.E."/>
            <person name="Ohm R.A."/>
            <person name="Otillar R."/>
            <person name="Martin J."/>
            <person name="Schackwitz W."/>
            <person name="Grimwood J."/>
            <person name="MohdZainudin N."/>
            <person name="Xue C."/>
            <person name="Wang R."/>
            <person name="Manning V.A."/>
            <person name="Dhillon B."/>
            <person name="Tu Z.J."/>
            <person name="Steffenson B.J."/>
            <person name="Salamov A."/>
            <person name="Sun H."/>
            <person name="Lowry S."/>
            <person name="LaButti K."/>
            <person name="Han J."/>
            <person name="Copeland A."/>
            <person name="Lindquist E."/>
            <person name="Barry K."/>
            <person name="Schmutz J."/>
            <person name="Baker S.E."/>
            <person name="Ciuffetti L.M."/>
            <person name="Grigoriev I.V."/>
            <person name="Zhong S."/>
            <person name="Turgeon B.G."/>
        </authorList>
    </citation>
    <scope>NUCLEOTIDE SEQUENCE [LARGE SCALE GENOMIC DNA]</scope>
    <source>
        <strain evidence="11">28A</strain>
    </source>
</reference>
<accession>R0IX70</accession>
<evidence type="ECO:0000256" key="4">
    <source>
        <dbReference type="ARBA" id="ARBA00022676"/>
    </source>
</evidence>
<dbReference type="Proteomes" id="UP000016935">
    <property type="component" value="Unassembled WGS sequence"/>
</dbReference>
<keyword evidence="3" id="KW-0313">Glucose metabolism</keyword>
<evidence type="ECO:0000259" key="9">
    <source>
        <dbReference type="Pfam" id="PF21269"/>
    </source>
</evidence>
<name>R0IX70_EXST2</name>
<dbReference type="HOGENOM" id="CLU_011001_2_0_1"/>
<reference evidence="10 11" key="1">
    <citation type="journal article" date="2012" name="PLoS Pathog.">
        <title>Diverse lifestyles and strategies of plant pathogenesis encoded in the genomes of eighteen Dothideomycetes fungi.</title>
        <authorList>
            <person name="Ohm R.A."/>
            <person name="Feau N."/>
            <person name="Henrissat B."/>
            <person name="Schoch C.L."/>
            <person name="Horwitz B.A."/>
            <person name="Barry K.W."/>
            <person name="Condon B.J."/>
            <person name="Copeland A.C."/>
            <person name="Dhillon B."/>
            <person name="Glaser F."/>
            <person name="Hesse C.N."/>
            <person name="Kosti I."/>
            <person name="LaButti K."/>
            <person name="Lindquist E.A."/>
            <person name="Lucas S."/>
            <person name="Salamov A.A."/>
            <person name="Bradshaw R.E."/>
            <person name="Ciuffetti L."/>
            <person name="Hamelin R.C."/>
            <person name="Kema G.H.J."/>
            <person name="Lawrence C."/>
            <person name="Scott J.A."/>
            <person name="Spatafora J.W."/>
            <person name="Turgeon B.G."/>
            <person name="de Wit P.J.G.M."/>
            <person name="Zhong S."/>
            <person name="Goodwin S.B."/>
            <person name="Grigoriev I.V."/>
        </authorList>
    </citation>
    <scope>NUCLEOTIDE SEQUENCE [LARGE SCALE GENOMIC DNA]</scope>
    <source>
        <strain evidence="11">28A</strain>
    </source>
</reference>
<organism evidence="10 11">
    <name type="scientific">Exserohilum turcicum (strain 28A)</name>
    <name type="common">Northern leaf blight fungus</name>
    <name type="synonym">Setosphaeria turcica</name>
    <dbReference type="NCBI Taxonomy" id="671987"/>
    <lineage>
        <taxon>Eukaryota</taxon>
        <taxon>Fungi</taxon>
        <taxon>Dikarya</taxon>
        <taxon>Ascomycota</taxon>
        <taxon>Pezizomycotina</taxon>
        <taxon>Dothideomycetes</taxon>
        <taxon>Pleosporomycetidae</taxon>
        <taxon>Pleosporales</taxon>
        <taxon>Pleosporineae</taxon>
        <taxon>Pleosporaceae</taxon>
        <taxon>Exserohilum</taxon>
    </lineage>
</organism>
<evidence type="ECO:0000313" key="10">
    <source>
        <dbReference type="EMBL" id="EOA89151.1"/>
    </source>
</evidence>
<sequence length="721" mass="80556">MSLHESRDSTLECRPTHWFHRQTTCERRQRSVSAFKSPDSLHKLKEQRGTLALAVEPLYAGLAATQSEDGGLDYCIALHDGTYTINCETRPLESAGSTCDSSNDSNNASGDSTPQSVQDASEALVSAFIGFLSSYREKNLSKPMGAGLTAQLNRLSPHLAVRLWQDLDIVPFIFPNIKDQQTSIPLDQQAEYMARKTVKRFNVKGELPVQMGHRRQVLVDLDGTVKITELESYDDTVKAETTGTAVMHYADSLKKRKVKIAFFNSTAQGGGVALMRHALIRYLRLVGVDCKWYVPFGKADIFRITKDNHNILQGVATDGERLTEEKMAKLDAWVLEEADKCRWSEFGGPLSAREKGGADVIIVDDPQMPSLVKIAKERDPSRPVIFRSHIQVRSDLADQEETATSEVWNWIWNNIKDCDVFVSHPVRAFVPKNVTPEKVGYLPATTDWLDGLNKHLHHWDEQFYMHEFKVQCFAADMRQLALPDRKYIAQIARFDPAKGIPDVLASYARLRNVYMKDMPLADMPQLVIAGHGAVDDPDATRIYKATEDALAGEYSEFKNDVVIMRIGPSDQMLNTLMSCAHVALQLSTREGFEVKVSEALHKGTPVIATRAGGIPLQVEHGKSGFLVEPGDHDAVAKHLYDLFTDAELHATMSEYASHHVSDEVSTVGNALAWLYLADELAKGETVRPNGQWINDMARQKAGLPYQEGEDMLVRDVDMTRN</sequence>
<keyword evidence="5 10" id="KW-0808">Transferase</keyword>
<dbReference type="Gene3D" id="3.40.50.2000">
    <property type="entry name" value="Glycogen Phosphorylase B"/>
    <property type="match status" value="2"/>
</dbReference>
<dbReference type="RefSeq" id="XP_008023002.1">
    <property type="nucleotide sequence ID" value="XM_008024811.1"/>
</dbReference>
<dbReference type="PANTHER" id="PTHR47779:SF1">
    <property type="entry name" value="SYNTHASE (CCG-9), PUTATIVE (AFU_ORTHOLOGUE AFUA_3G12100)-RELATED"/>
    <property type="match status" value="1"/>
</dbReference>
<dbReference type="STRING" id="671987.R0IX70"/>
<gene>
    <name evidence="10" type="ORF">SETTUDRAFT_167727</name>
</gene>
<comment type="similarity">
    <text evidence="1">Belongs to the glycosyltransferase group 1 family. Glycosyltransferase 4 subfamily.</text>
</comment>
<dbReference type="OrthoDB" id="937291at2759"/>
<keyword evidence="4" id="KW-0328">Glycosyltransferase</keyword>
<dbReference type="AlphaFoldDB" id="R0IX70"/>
<evidence type="ECO:0000256" key="6">
    <source>
        <dbReference type="ARBA" id="ARBA00023277"/>
    </source>
</evidence>
<dbReference type="GeneID" id="19400282"/>
<dbReference type="Pfam" id="PF00534">
    <property type="entry name" value="Glycos_transf_1"/>
    <property type="match status" value="1"/>
</dbReference>
<dbReference type="GO" id="GO:0016757">
    <property type="term" value="F:glycosyltransferase activity"/>
    <property type="evidence" value="ECO:0007669"/>
    <property type="project" value="UniProtKB-KW"/>
</dbReference>
<dbReference type="InterPro" id="IPR052078">
    <property type="entry name" value="Trehalose_Metab_GTase"/>
</dbReference>
<dbReference type="EMBL" id="KB908515">
    <property type="protein sequence ID" value="EOA89151.1"/>
    <property type="molecule type" value="Genomic_DNA"/>
</dbReference>
<feature type="compositionally biased region" description="Low complexity" evidence="7">
    <location>
        <begin position="100"/>
        <end position="112"/>
    </location>
</feature>
<dbReference type="Pfam" id="PF21269">
    <property type="entry name" value="TreT_GT1"/>
    <property type="match status" value="1"/>
</dbReference>
<evidence type="ECO:0000256" key="7">
    <source>
        <dbReference type="SAM" id="MobiDB-lite"/>
    </source>
</evidence>
<dbReference type="SUPFAM" id="SSF53756">
    <property type="entry name" value="UDP-Glycosyltransferase/glycogen phosphorylase"/>
    <property type="match status" value="1"/>
</dbReference>